<protein>
    <recommendedName>
        <fullName evidence="8">Anoctamin</fullName>
    </recommendedName>
</protein>
<keyword evidence="4 8" id="KW-0812">Transmembrane</keyword>
<proteinExistence type="inferred from homology"/>
<evidence type="ECO:0000256" key="6">
    <source>
        <dbReference type="ARBA" id="ARBA00023136"/>
    </source>
</evidence>
<sequence length="1351" mass="158100">MENEKIYNNYTNTATTAQDTNEDDDDGKGEKDDKDESEFPLTNEQENEEEEKLPEQREDDNEIDIVVIGADQNEPSAIVNKNVNKSTAVEEHEEEEMQKLLEEEEPAKTTENLDQNLNDNQGEEDEESTTFEPPYTAPLAPLDMELIERLNREREAKRHSSSAGRRRDSRSPWTRKSVGSTKTVAAMFMEGERLNLDAGRRAHEFQTIVDDLTPAVHDSHRKTSSLSMTNANTAESTTSTLLLSSDNEPSSQTAQNARIHNFTNHNNHYNNNNCNSNNHSRNPATTTTSIPMTKLAPFEDPPEIELSAPNDYFEKHEPNPSLFFDDGVRSIDFVLVYKIDLQHQVLEEDHAEKRRVFEANLEAEGLEIERVCKEKEQIYFVKIHAPLEVLRRYAEILKLRMPMKEIPGMSVVNRSTRSVFSSLKGIFTFFMKHIYVDERYFPRRAQRFTAIYSRDKEYLFDIRQDNFFTPAVRSRIVQFILDRQRFTPKNKDEMAFGIERLVTYNVYCAAYPLHDGEIYEKNTMRHTLSTHWASISKWYRYQPLDYVKEYFGVKIGLYFAWLGFYTYMLMLAAVVGLICFLYSLLTLKDYVPVQEICSNTQTNITMCPLCNWCNFWDLKETCFYAKISYLIDNPSTLFFTVFMSFWAALFLELWKRYSAEITHRWDLTGFDVHEEHPRPQYLARLQHLPNTRTDYVTNMKEPTVPFWRMKFPAAVFSFSVVLLLIALAFVALVGVVIYRVSMLAILKVGDSPMNTSSAIMLASASAAFLNLCFLYVLNYLYNHLADYLTEKEMWRTQTQFDDSLTLKIYLLQFVNYYASIFYIAFFKGKFVGHPAKYNKIFDERQEECSSGGCLTELCIQLAIIMIGKQAFNSVLEVIMPKIWRKIMALKVGLTRCFSPKEDKHHKDTERWWRDLKLLDWGPRSLFPEYLEMVLQYGFVTIFVAAFPLAPFFALLNNILEMRLDANKLLTHHRRPVSQRVRDIGVWYRILDCIGKLSVITNGFIIAFTSDMIPRWVYRGLNSEDGSLHGYLNFTLSEFRTSDSDSELRSLSIKYNITSCKYTDFREPPTSPNKYYLSSTFYIILACRLGFVVVFENFVALVMILVRWCIPDMSVELRDQIRREVYITNEIIIEQEARRARFERAKRSSSVRLRDSESNTPDNANDRFIRIEQLLASDLSQSQMDLIIHEHRTSFKENNHRIFIFIYLKYFCFKHFCYCIFKKLFSGRKVKESKELKTISYNNYFAQLTIMILFSRFMYVLTDIFILFLLYIYINNFNIHTYLANKNIHTYKYQYTIVVNCGANISLMNQEKITAVNHSNIFKDFNKNRNLICFISLSLDVWMVQGNKKEKI</sequence>
<feature type="region of interest" description="Disordered" evidence="9">
    <location>
        <begin position="153"/>
        <end position="180"/>
    </location>
</feature>
<accession>A0A0L0CJY0</accession>
<dbReference type="InterPro" id="IPR032394">
    <property type="entry name" value="Anoct_dimer"/>
</dbReference>
<keyword evidence="3" id="KW-1003">Cell membrane</keyword>
<feature type="compositionally biased region" description="Low complexity" evidence="9">
    <location>
        <begin position="236"/>
        <end position="245"/>
    </location>
</feature>
<dbReference type="PANTHER" id="PTHR12308:SF83">
    <property type="entry name" value="ANOCTAMIN"/>
    <property type="match status" value="1"/>
</dbReference>
<dbReference type="GO" id="GO:0005886">
    <property type="term" value="C:plasma membrane"/>
    <property type="evidence" value="ECO:0007669"/>
    <property type="project" value="UniProtKB-SubCell"/>
</dbReference>
<dbReference type="EMBL" id="JRES01000301">
    <property type="protein sequence ID" value="KNC32555.1"/>
    <property type="molecule type" value="Genomic_DNA"/>
</dbReference>
<organism evidence="12 13">
    <name type="scientific">Lucilia cuprina</name>
    <name type="common">Green bottle fly</name>
    <name type="synonym">Australian sheep blowfly</name>
    <dbReference type="NCBI Taxonomy" id="7375"/>
    <lineage>
        <taxon>Eukaryota</taxon>
        <taxon>Metazoa</taxon>
        <taxon>Ecdysozoa</taxon>
        <taxon>Arthropoda</taxon>
        <taxon>Hexapoda</taxon>
        <taxon>Insecta</taxon>
        <taxon>Pterygota</taxon>
        <taxon>Neoptera</taxon>
        <taxon>Endopterygota</taxon>
        <taxon>Diptera</taxon>
        <taxon>Brachycera</taxon>
        <taxon>Muscomorpha</taxon>
        <taxon>Oestroidea</taxon>
        <taxon>Calliphoridae</taxon>
        <taxon>Luciliinae</taxon>
        <taxon>Lucilia</taxon>
    </lineage>
</organism>
<comment type="caution">
    <text evidence="12">The sequence shown here is derived from an EMBL/GenBank/DDBJ whole genome shotgun (WGS) entry which is preliminary data.</text>
</comment>
<feature type="compositionally biased region" description="Polar residues" evidence="9">
    <location>
        <begin position="246"/>
        <end position="258"/>
    </location>
</feature>
<evidence type="ECO:0000256" key="5">
    <source>
        <dbReference type="ARBA" id="ARBA00022989"/>
    </source>
</evidence>
<feature type="compositionally biased region" description="Polar residues" evidence="9">
    <location>
        <begin position="73"/>
        <end position="87"/>
    </location>
</feature>
<feature type="domain" description="Anoctamin dimerisation" evidence="11">
    <location>
        <begin position="323"/>
        <end position="544"/>
    </location>
</feature>
<feature type="compositionally biased region" description="Polar residues" evidence="9">
    <location>
        <begin position="224"/>
        <end position="235"/>
    </location>
</feature>
<dbReference type="Proteomes" id="UP000037069">
    <property type="component" value="Unassembled WGS sequence"/>
</dbReference>
<feature type="compositionally biased region" description="Low complexity" evidence="9">
    <location>
        <begin position="260"/>
        <end position="282"/>
    </location>
</feature>
<dbReference type="OrthoDB" id="296386at2759"/>
<keyword evidence="13" id="KW-1185">Reference proteome</keyword>
<dbReference type="PANTHER" id="PTHR12308">
    <property type="entry name" value="ANOCTAMIN"/>
    <property type="match status" value="1"/>
</dbReference>
<dbReference type="GO" id="GO:0005254">
    <property type="term" value="F:chloride channel activity"/>
    <property type="evidence" value="ECO:0007669"/>
    <property type="project" value="TreeGrafter"/>
</dbReference>
<evidence type="ECO:0000256" key="4">
    <source>
        <dbReference type="ARBA" id="ARBA00022692"/>
    </source>
</evidence>
<feature type="non-terminal residue" evidence="12">
    <location>
        <position position="1351"/>
    </location>
</feature>
<comment type="caution">
    <text evidence="8">Lacks conserved residue(s) required for the propagation of feature annotation.</text>
</comment>
<dbReference type="Pfam" id="PF04547">
    <property type="entry name" value="Anoctamin"/>
    <property type="match status" value="1"/>
</dbReference>
<feature type="region of interest" description="Disordered" evidence="9">
    <location>
        <begin position="220"/>
        <end position="286"/>
    </location>
</feature>
<dbReference type="GO" id="GO:0046983">
    <property type="term" value="F:protein dimerization activity"/>
    <property type="evidence" value="ECO:0007669"/>
    <property type="project" value="InterPro"/>
</dbReference>
<keyword evidence="5 8" id="KW-1133">Transmembrane helix</keyword>
<keyword evidence="7" id="KW-0325">Glycoprotein</keyword>
<feature type="region of interest" description="Disordered" evidence="9">
    <location>
        <begin position="1"/>
        <end position="141"/>
    </location>
</feature>
<feature type="transmembrane region" description="Helical" evidence="8">
    <location>
        <begin position="933"/>
        <end position="955"/>
    </location>
</feature>
<feature type="compositionally biased region" description="Acidic residues" evidence="9">
    <location>
        <begin position="45"/>
        <end position="63"/>
    </location>
</feature>
<gene>
    <name evidence="12" type="ORF">FF38_13116</name>
</gene>
<evidence type="ECO:0000313" key="12">
    <source>
        <dbReference type="EMBL" id="KNC32555.1"/>
    </source>
</evidence>
<evidence type="ECO:0000259" key="11">
    <source>
        <dbReference type="Pfam" id="PF16178"/>
    </source>
</evidence>
<reference evidence="12 13" key="1">
    <citation type="journal article" date="2015" name="Nat. Commun.">
        <title>Lucilia cuprina genome unlocks parasitic fly biology to underpin future interventions.</title>
        <authorList>
            <person name="Anstead C.A."/>
            <person name="Korhonen P.K."/>
            <person name="Young N.D."/>
            <person name="Hall R.S."/>
            <person name="Jex A.R."/>
            <person name="Murali S.C."/>
            <person name="Hughes D.S."/>
            <person name="Lee S.F."/>
            <person name="Perry T."/>
            <person name="Stroehlein A.J."/>
            <person name="Ansell B.R."/>
            <person name="Breugelmans B."/>
            <person name="Hofmann A."/>
            <person name="Qu J."/>
            <person name="Dugan S."/>
            <person name="Lee S.L."/>
            <person name="Chao H."/>
            <person name="Dinh H."/>
            <person name="Han Y."/>
            <person name="Doddapaneni H.V."/>
            <person name="Worley K.C."/>
            <person name="Muzny D.M."/>
            <person name="Ioannidis P."/>
            <person name="Waterhouse R.M."/>
            <person name="Zdobnov E.M."/>
            <person name="James P.J."/>
            <person name="Bagnall N.H."/>
            <person name="Kotze A.C."/>
            <person name="Gibbs R.A."/>
            <person name="Richards S."/>
            <person name="Batterham P."/>
            <person name="Gasser R.B."/>
        </authorList>
    </citation>
    <scope>NUCLEOTIDE SEQUENCE [LARGE SCALE GENOMIC DNA]</scope>
    <source>
        <strain evidence="12 13">LS</strain>
        <tissue evidence="12">Full body</tissue>
    </source>
</reference>
<feature type="transmembrane region" description="Helical" evidence="8">
    <location>
        <begin position="715"/>
        <end position="738"/>
    </location>
</feature>
<dbReference type="InterPro" id="IPR007632">
    <property type="entry name" value="Anoctamin"/>
</dbReference>
<evidence type="ECO:0000256" key="3">
    <source>
        <dbReference type="ARBA" id="ARBA00022475"/>
    </source>
</evidence>
<feature type="compositionally biased region" description="Polar residues" evidence="9">
    <location>
        <begin position="109"/>
        <end position="120"/>
    </location>
</feature>
<evidence type="ECO:0000256" key="2">
    <source>
        <dbReference type="ARBA" id="ARBA00009671"/>
    </source>
</evidence>
<feature type="transmembrane region" description="Helical" evidence="8">
    <location>
        <begin position="758"/>
        <end position="781"/>
    </location>
</feature>
<comment type="similarity">
    <text evidence="2 8">Belongs to the anoctamin family.</text>
</comment>
<comment type="subcellular location">
    <subcellularLocation>
        <location evidence="1">Cell membrane</location>
        <topology evidence="1">Multi-pass membrane protein</topology>
    </subcellularLocation>
    <subcellularLocation>
        <location evidence="8">Membrane</location>
        <topology evidence="8">Multi-pass membrane protein</topology>
    </subcellularLocation>
</comment>
<evidence type="ECO:0000256" key="7">
    <source>
        <dbReference type="ARBA" id="ARBA00023180"/>
    </source>
</evidence>
<feature type="transmembrane region" description="Helical" evidence="8">
    <location>
        <begin position="808"/>
        <end position="826"/>
    </location>
</feature>
<dbReference type="Pfam" id="PF16178">
    <property type="entry name" value="Anoct_dimer"/>
    <property type="match status" value="1"/>
</dbReference>
<feature type="transmembrane region" description="Helical" evidence="8">
    <location>
        <begin position="1201"/>
        <end position="1220"/>
    </location>
</feature>
<name>A0A0L0CJY0_LUCCU</name>
<feature type="transmembrane region" description="Helical" evidence="8">
    <location>
        <begin position="1080"/>
        <end position="1105"/>
    </location>
</feature>
<evidence type="ECO:0000256" key="1">
    <source>
        <dbReference type="ARBA" id="ARBA00004651"/>
    </source>
</evidence>
<evidence type="ECO:0000259" key="10">
    <source>
        <dbReference type="Pfam" id="PF04547"/>
    </source>
</evidence>
<evidence type="ECO:0000256" key="8">
    <source>
        <dbReference type="RuleBase" id="RU280814"/>
    </source>
</evidence>
<feature type="compositionally biased region" description="Low complexity" evidence="9">
    <location>
        <begin position="7"/>
        <end position="19"/>
    </location>
</feature>
<feature type="transmembrane region" description="Helical" evidence="8">
    <location>
        <begin position="558"/>
        <end position="585"/>
    </location>
</feature>
<feature type="domain" description="Anoctamin transmembrane" evidence="10">
    <location>
        <begin position="547"/>
        <end position="1123"/>
    </location>
</feature>
<dbReference type="InterPro" id="IPR049452">
    <property type="entry name" value="Anoctamin_TM"/>
</dbReference>
<evidence type="ECO:0000256" key="9">
    <source>
        <dbReference type="SAM" id="MobiDB-lite"/>
    </source>
</evidence>
<keyword evidence="6 8" id="KW-0472">Membrane</keyword>
<dbReference type="OMA" id="THWASIS"/>
<evidence type="ECO:0000313" key="13">
    <source>
        <dbReference type="Proteomes" id="UP000037069"/>
    </source>
</evidence>